<feature type="transmembrane region" description="Helical" evidence="7">
    <location>
        <begin position="179"/>
        <end position="198"/>
    </location>
</feature>
<name>A0ABW5Y180_9BACL</name>
<feature type="transmembrane region" description="Helical" evidence="7">
    <location>
        <begin position="125"/>
        <end position="147"/>
    </location>
</feature>
<dbReference type="Proteomes" id="UP001597568">
    <property type="component" value="Unassembled WGS sequence"/>
</dbReference>
<evidence type="ECO:0000256" key="2">
    <source>
        <dbReference type="ARBA" id="ARBA00005745"/>
    </source>
</evidence>
<dbReference type="EMBL" id="JBHUOR010000045">
    <property type="protein sequence ID" value="MFD2868790.1"/>
    <property type="molecule type" value="Genomic_DNA"/>
</dbReference>
<evidence type="ECO:0000313" key="9">
    <source>
        <dbReference type="EMBL" id="MFD2868790.1"/>
    </source>
</evidence>
<comment type="similarity">
    <text evidence="2">Belongs to the GSP F family.</text>
</comment>
<evidence type="ECO:0000256" key="7">
    <source>
        <dbReference type="SAM" id="Phobius"/>
    </source>
</evidence>
<protein>
    <submittedName>
        <fullName evidence="9">Competence type IV pilus assembly protein ComGB</fullName>
    </submittedName>
</protein>
<evidence type="ECO:0000256" key="6">
    <source>
        <dbReference type="ARBA" id="ARBA00023136"/>
    </source>
</evidence>
<evidence type="ECO:0000313" key="10">
    <source>
        <dbReference type="Proteomes" id="UP001597568"/>
    </source>
</evidence>
<dbReference type="RefSeq" id="WP_380147725.1">
    <property type="nucleotide sequence ID" value="NZ_JBHUOR010000045.1"/>
</dbReference>
<keyword evidence="4 7" id="KW-0812">Transmembrane</keyword>
<evidence type="ECO:0000259" key="8">
    <source>
        <dbReference type="Pfam" id="PF00482"/>
    </source>
</evidence>
<feature type="transmembrane region" description="Helical" evidence="7">
    <location>
        <begin position="331"/>
        <end position="352"/>
    </location>
</feature>
<sequence length="358" mass="41353">MVEFSAPLIYSEWRTRQRSKKRLKQPNAFLGKLAKLLSEGYTFYDSLHMLAPHHMTNEEISLAHIKNLLKEGHPMTTVFFYFGVSSRYLLTLQLAEQRGEFHRALEHVAAQMDRQTKNNQMMLKLLTYPFTLFFLLVFLLIGFRQFFLPQMSTMFSTTTSHKTWIELTVSRLLLHLPDVFIVLFSMVAVAIAGAVIIGSRRDVAAQLSFVYRIYPLRLFFQLMFTKQLAEEIGTLLTSGLSLQDALTILKQQTYQPYIRYLATHLYTFILRGQLLSEAVKEVPYFQRDFASCIMHGERGGNLGRELIMYGELIATKQQQLVNRLLGIVQPLFFCLIAVCILGAYLAILLPMYQMIDFV</sequence>
<gene>
    <name evidence="9" type="primary">comGB</name>
    <name evidence="9" type="ORF">ACFSY7_09765</name>
</gene>
<keyword evidence="10" id="KW-1185">Reference proteome</keyword>
<dbReference type="PANTHER" id="PTHR30012">
    <property type="entry name" value="GENERAL SECRETION PATHWAY PROTEIN"/>
    <property type="match status" value="1"/>
</dbReference>
<dbReference type="PANTHER" id="PTHR30012:SF0">
    <property type="entry name" value="TYPE II SECRETION SYSTEM PROTEIN F-RELATED"/>
    <property type="match status" value="1"/>
</dbReference>
<dbReference type="NCBIfam" id="NF041012">
    <property type="entry name" value="T4P_ComGB"/>
    <property type="match status" value="1"/>
</dbReference>
<keyword evidence="3" id="KW-1003">Cell membrane</keyword>
<dbReference type="Pfam" id="PF00482">
    <property type="entry name" value="T2SSF"/>
    <property type="match status" value="2"/>
</dbReference>
<dbReference type="InterPro" id="IPR003004">
    <property type="entry name" value="GspF/PilC"/>
</dbReference>
<evidence type="ECO:0000256" key="4">
    <source>
        <dbReference type="ARBA" id="ARBA00022692"/>
    </source>
</evidence>
<keyword evidence="6 7" id="KW-0472">Membrane</keyword>
<organism evidence="9 10">
    <name type="scientific">Kurthia populi</name>
    <dbReference type="NCBI Taxonomy" id="1562132"/>
    <lineage>
        <taxon>Bacteria</taxon>
        <taxon>Bacillati</taxon>
        <taxon>Bacillota</taxon>
        <taxon>Bacilli</taxon>
        <taxon>Bacillales</taxon>
        <taxon>Caryophanaceae</taxon>
        <taxon>Kurthia</taxon>
    </lineage>
</organism>
<evidence type="ECO:0000256" key="5">
    <source>
        <dbReference type="ARBA" id="ARBA00022989"/>
    </source>
</evidence>
<dbReference type="InterPro" id="IPR042094">
    <property type="entry name" value="T2SS_GspF_sf"/>
</dbReference>
<proteinExistence type="inferred from homology"/>
<accession>A0ABW5Y180</accession>
<feature type="domain" description="Type II secretion system protein GspF" evidence="8">
    <location>
        <begin position="29"/>
        <end position="149"/>
    </location>
</feature>
<keyword evidence="5 7" id="KW-1133">Transmembrane helix</keyword>
<evidence type="ECO:0000256" key="3">
    <source>
        <dbReference type="ARBA" id="ARBA00022475"/>
    </source>
</evidence>
<feature type="domain" description="Type II secretion system protein GspF" evidence="8">
    <location>
        <begin position="230"/>
        <end position="350"/>
    </location>
</feature>
<comment type="subcellular location">
    <subcellularLocation>
        <location evidence="1">Cell membrane</location>
        <topology evidence="1">Multi-pass membrane protein</topology>
    </subcellularLocation>
</comment>
<dbReference type="InterPro" id="IPR018076">
    <property type="entry name" value="T2SS_GspF_dom"/>
</dbReference>
<reference evidence="10" key="1">
    <citation type="journal article" date="2019" name="Int. J. Syst. Evol. Microbiol.">
        <title>The Global Catalogue of Microorganisms (GCM) 10K type strain sequencing project: providing services to taxonomists for standard genome sequencing and annotation.</title>
        <authorList>
            <consortium name="The Broad Institute Genomics Platform"/>
            <consortium name="The Broad Institute Genome Sequencing Center for Infectious Disease"/>
            <person name="Wu L."/>
            <person name="Ma J."/>
        </authorList>
    </citation>
    <scope>NUCLEOTIDE SEQUENCE [LARGE SCALE GENOMIC DNA]</scope>
    <source>
        <strain evidence="10">KCTC 33522</strain>
    </source>
</reference>
<comment type="caution">
    <text evidence="9">The sequence shown here is derived from an EMBL/GenBank/DDBJ whole genome shotgun (WGS) entry which is preliminary data.</text>
</comment>
<dbReference type="InterPro" id="IPR047692">
    <property type="entry name" value="T4P_ComGB"/>
</dbReference>
<evidence type="ECO:0000256" key="1">
    <source>
        <dbReference type="ARBA" id="ARBA00004651"/>
    </source>
</evidence>
<dbReference type="Gene3D" id="1.20.81.30">
    <property type="entry name" value="Type II secretion system (T2SS), domain F"/>
    <property type="match status" value="2"/>
</dbReference>